<dbReference type="InterPro" id="IPR003609">
    <property type="entry name" value="Pan_app"/>
</dbReference>
<dbReference type="Pfam" id="PF00024">
    <property type="entry name" value="PAN_1"/>
    <property type="match status" value="1"/>
</dbReference>
<protein>
    <recommendedName>
        <fullName evidence="1">Apple domain-containing protein</fullName>
    </recommendedName>
</protein>
<gene>
    <name evidence="2" type="ORF">CYNAS_LOCUS13321</name>
</gene>
<proteinExistence type="predicted"/>
<evidence type="ECO:0000259" key="1">
    <source>
        <dbReference type="Pfam" id="PF00024"/>
    </source>
</evidence>
<name>A0AA36M880_CYLNA</name>
<organism evidence="2 3">
    <name type="scientific">Cylicocyclus nassatus</name>
    <name type="common">Nematode worm</name>
    <dbReference type="NCBI Taxonomy" id="53992"/>
    <lineage>
        <taxon>Eukaryota</taxon>
        <taxon>Metazoa</taxon>
        <taxon>Ecdysozoa</taxon>
        <taxon>Nematoda</taxon>
        <taxon>Chromadorea</taxon>
        <taxon>Rhabditida</taxon>
        <taxon>Rhabditina</taxon>
        <taxon>Rhabditomorpha</taxon>
        <taxon>Strongyloidea</taxon>
        <taxon>Strongylidae</taxon>
        <taxon>Cylicocyclus</taxon>
    </lineage>
</organism>
<evidence type="ECO:0000313" key="3">
    <source>
        <dbReference type="Proteomes" id="UP001176961"/>
    </source>
</evidence>
<reference evidence="2" key="1">
    <citation type="submission" date="2023-07" db="EMBL/GenBank/DDBJ databases">
        <authorList>
            <consortium name="CYATHOMIX"/>
        </authorList>
    </citation>
    <scope>NUCLEOTIDE SEQUENCE</scope>
    <source>
        <strain evidence="2">N/A</strain>
    </source>
</reference>
<keyword evidence="3" id="KW-1185">Reference proteome</keyword>
<dbReference type="EMBL" id="CATQJL010000305">
    <property type="protein sequence ID" value="CAJ0601338.1"/>
    <property type="molecule type" value="Genomic_DNA"/>
</dbReference>
<evidence type="ECO:0000313" key="2">
    <source>
        <dbReference type="EMBL" id="CAJ0601338.1"/>
    </source>
</evidence>
<dbReference type="Proteomes" id="UP001176961">
    <property type="component" value="Unassembled WGS sequence"/>
</dbReference>
<feature type="domain" description="Apple" evidence="1">
    <location>
        <begin position="6"/>
        <end position="41"/>
    </location>
</feature>
<sequence length="222" mass="25473">MYYLYLKKQSQCLRACYDERECKVVEYNETNGFCKLYKQGTIGTVKGHELRRDETDSSCMTEISTSDIAFQKIKPLQKIPKIPQCQNLTKSNDVTVIGTSKTSDGYRVFFTTSPSEWTATKPWLVLSKKAEKGCASVPVFHKANHRRLYFGEIYNTTGYYFFDGYAFAGQCISSKHECLGMSEIREYKENPDNFFYDEAGRKDLKDSGLGQTFFIAGFASYR</sequence>
<dbReference type="AlphaFoldDB" id="A0AA36M880"/>
<comment type="caution">
    <text evidence="2">The sequence shown here is derived from an EMBL/GenBank/DDBJ whole genome shotgun (WGS) entry which is preliminary data.</text>
</comment>
<accession>A0AA36M880</accession>